<gene>
    <name evidence="1" type="ORF">GM173_03930</name>
</gene>
<name>A0ABS2C9L0_9NEIS</name>
<dbReference type="EMBL" id="WOFE01000001">
    <property type="protein sequence ID" value="MBM5570727.1"/>
    <property type="molecule type" value="Genomic_DNA"/>
</dbReference>
<accession>A0ABS2C9L0</accession>
<protein>
    <submittedName>
        <fullName evidence="1">Uncharacterized protein</fullName>
    </submittedName>
</protein>
<sequence>MNSSNQITFIIPANNVEQLKQAARKLKRDQSIPHHQALDLIAQRYGRGNFQNWHHLIEAAKITAQSEAAFQFGLMIAFDMKDGMSFDYDLTGFVPDEQAPYFVYDDVLDMLRHELDEDGVPYHELQSDEIIKQEAHDFLGDIMFFRCITDIPSDIQAALKQVAKGSFWPPQHVWLNGAFYDASELPALDEQGNVVGIRFHC</sequence>
<evidence type="ECO:0000313" key="1">
    <source>
        <dbReference type="EMBL" id="MBM5570727.1"/>
    </source>
</evidence>
<dbReference type="RefSeq" id="WP_203570006.1">
    <property type="nucleotide sequence ID" value="NZ_WOFE01000001.1"/>
</dbReference>
<dbReference type="Proteomes" id="UP001195660">
    <property type="component" value="Unassembled WGS sequence"/>
</dbReference>
<evidence type="ECO:0000313" key="2">
    <source>
        <dbReference type="Proteomes" id="UP001195660"/>
    </source>
</evidence>
<reference evidence="1 2" key="1">
    <citation type="submission" date="2019-11" db="EMBL/GenBank/DDBJ databases">
        <title>Novel Deefgea species.</title>
        <authorList>
            <person name="Han J.-H."/>
        </authorList>
    </citation>
    <scope>NUCLEOTIDE SEQUENCE [LARGE SCALE GENOMIC DNA]</scope>
    <source>
        <strain evidence="1 2">LMG 24817</strain>
    </source>
</reference>
<proteinExistence type="predicted"/>
<keyword evidence="2" id="KW-1185">Reference proteome</keyword>
<organism evidence="1 2">
    <name type="scientific">Deefgea chitinilytica</name>
    <dbReference type="NCBI Taxonomy" id="570276"/>
    <lineage>
        <taxon>Bacteria</taxon>
        <taxon>Pseudomonadati</taxon>
        <taxon>Pseudomonadota</taxon>
        <taxon>Betaproteobacteria</taxon>
        <taxon>Neisseriales</taxon>
        <taxon>Chitinibacteraceae</taxon>
        <taxon>Deefgea</taxon>
    </lineage>
</organism>
<comment type="caution">
    <text evidence="1">The sequence shown here is derived from an EMBL/GenBank/DDBJ whole genome shotgun (WGS) entry which is preliminary data.</text>
</comment>